<keyword evidence="1" id="KW-0472">Membrane</keyword>
<dbReference type="AlphaFoldDB" id="V4RRR7"/>
<evidence type="ECO:0000313" key="2">
    <source>
        <dbReference type="EMBL" id="ESQ93893.1"/>
    </source>
</evidence>
<feature type="transmembrane region" description="Helical" evidence="1">
    <location>
        <begin position="31"/>
        <end position="47"/>
    </location>
</feature>
<gene>
    <name evidence="2" type="ORF">ABENE_04190</name>
</gene>
<keyword evidence="1" id="KW-1133">Transmembrane helix</keyword>
<name>V4RRR7_9CAUL</name>
<organism evidence="2 3">
    <name type="scientific">Asticcacaulis benevestitus DSM 16100 = ATCC BAA-896</name>
    <dbReference type="NCBI Taxonomy" id="1121022"/>
    <lineage>
        <taxon>Bacteria</taxon>
        <taxon>Pseudomonadati</taxon>
        <taxon>Pseudomonadota</taxon>
        <taxon>Alphaproteobacteria</taxon>
        <taxon>Caulobacterales</taxon>
        <taxon>Caulobacteraceae</taxon>
        <taxon>Asticcacaulis</taxon>
    </lineage>
</organism>
<keyword evidence="3" id="KW-1185">Reference proteome</keyword>
<protein>
    <submittedName>
        <fullName evidence="2">Uncharacterized protein</fullName>
    </submittedName>
</protein>
<sequence>MVSAGLYWLLSLAFLWGGFVQMGYPGMAGEVCIAFVICLFLLRFILVKRFVAASVFNVAATVVFFIFIAILQAKGMTGVA</sequence>
<dbReference type="EMBL" id="AWGB01000006">
    <property type="protein sequence ID" value="ESQ93893.1"/>
    <property type="molecule type" value="Genomic_DNA"/>
</dbReference>
<dbReference type="Proteomes" id="UP000017837">
    <property type="component" value="Unassembled WGS sequence"/>
</dbReference>
<proteinExistence type="predicted"/>
<evidence type="ECO:0000256" key="1">
    <source>
        <dbReference type="SAM" id="Phobius"/>
    </source>
</evidence>
<keyword evidence="1" id="KW-0812">Transmembrane</keyword>
<evidence type="ECO:0000313" key="3">
    <source>
        <dbReference type="Proteomes" id="UP000017837"/>
    </source>
</evidence>
<feature type="transmembrane region" description="Helical" evidence="1">
    <location>
        <begin position="53"/>
        <end position="71"/>
    </location>
</feature>
<dbReference type="PATRIC" id="fig|1121022.4.peg.830"/>
<accession>V4RRR7</accession>
<reference evidence="2 3" key="1">
    <citation type="journal article" date="2014" name="Nature">
        <title>Sequential evolution of bacterial morphology by co-option of a developmental regulator.</title>
        <authorList>
            <person name="Jiang C."/>
            <person name="Brown P.J."/>
            <person name="Ducret A."/>
            <person name="Brun Y.V."/>
        </authorList>
    </citation>
    <scope>NUCLEOTIDE SEQUENCE [LARGE SCALE GENOMIC DNA]</scope>
    <source>
        <strain evidence="2 3">DSM 16100</strain>
    </source>
</reference>
<comment type="caution">
    <text evidence="2">The sequence shown here is derived from an EMBL/GenBank/DDBJ whole genome shotgun (WGS) entry which is preliminary data.</text>
</comment>